<dbReference type="STRING" id="937775.Metlim_1507"/>
<accession>H1Z3L0</accession>
<organism evidence="1 2">
    <name type="scientific">Methanoplanus limicola DSM 2279</name>
    <dbReference type="NCBI Taxonomy" id="937775"/>
    <lineage>
        <taxon>Archaea</taxon>
        <taxon>Methanobacteriati</taxon>
        <taxon>Methanobacteriota</taxon>
        <taxon>Stenosarchaea group</taxon>
        <taxon>Methanomicrobia</taxon>
        <taxon>Methanomicrobiales</taxon>
        <taxon>Methanomicrobiaceae</taxon>
        <taxon>Methanoplanus</taxon>
    </lineage>
</organism>
<evidence type="ECO:0000313" key="1">
    <source>
        <dbReference type="EMBL" id="EHQ35609.1"/>
    </source>
</evidence>
<dbReference type="InterPro" id="IPR055927">
    <property type="entry name" value="DUF7504"/>
</dbReference>
<dbReference type="Gene3D" id="3.40.50.300">
    <property type="entry name" value="P-loop containing nucleotide triphosphate hydrolases"/>
    <property type="match status" value="1"/>
</dbReference>
<dbReference type="HOGENOM" id="CLU_121268_1_0_2"/>
<keyword evidence="2" id="KW-1185">Reference proteome</keyword>
<dbReference type="EMBL" id="CM001436">
    <property type="protein sequence ID" value="EHQ35609.1"/>
    <property type="molecule type" value="Genomic_DNA"/>
</dbReference>
<evidence type="ECO:0000313" key="2">
    <source>
        <dbReference type="Proteomes" id="UP000005741"/>
    </source>
</evidence>
<evidence type="ECO:0008006" key="3">
    <source>
        <dbReference type="Google" id="ProtNLM"/>
    </source>
</evidence>
<protein>
    <recommendedName>
        <fullName evidence="3">KaiC-like domain-containing protein</fullName>
    </recommendedName>
</protein>
<proteinExistence type="predicted"/>
<sequence>MSRSFSDNSLVLILSNAMDLKEENVALTSVLSRNNYNVVIITSNLPASILTKEYESKGIEMKNVYFIDLITRYALGSNPGNSDSVQYVSTPENLTEIGIAITKLLNNIENDRIVFLFDSVTSMLIYTSSDKITRFLHFIVNKIRLKNSKGIFMATGGGINPALLMQLRTFVDAVIEDKEEIDDFFSS</sequence>
<name>H1Z3L0_9EURY</name>
<dbReference type="InParanoid" id="H1Z3L0"/>
<dbReference type="Proteomes" id="UP000005741">
    <property type="component" value="Chromosome"/>
</dbReference>
<dbReference type="InterPro" id="IPR027417">
    <property type="entry name" value="P-loop_NTPase"/>
</dbReference>
<reference evidence="1 2" key="1">
    <citation type="submission" date="2011-10" db="EMBL/GenBank/DDBJ databases">
        <title>The Improved High-Quality Draft genome of Methanoplanus limicola DSM 2279.</title>
        <authorList>
            <consortium name="US DOE Joint Genome Institute (JGI-PGF)"/>
            <person name="Lucas S."/>
            <person name="Copeland A."/>
            <person name="Lapidus A."/>
            <person name="Glavina del Rio T."/>
            <person name="Dalin E."/>
            <person name="Tice H."/>
            <person name="Bruce D."/>
            <person name="Goodwin L."/>
            <person name="Pitluck S."/>
            <person name="Peters L."/>
            <person name="Mikhailova N."/>
            <person name="Lu M."/>
            <person name="Kyrpides N."/>
            <person name="Mavromatis K."/>
            <person name="Ivanova N."/>
            <person name="Markowitz V."/>
            <person name="Cheng J.-F."/>
            <person name="Hugenholtz P."/>
            <person name="Woyke T."/>
            <person name="Wu D."/>
            <person name="Wirth R."/>
            <person name="Brambilla E.-M."/>
            <person name="Klenk H.-P."/>
            <person name="Eisen J.A."/>
        </authorList>
    </citation>
    <scope>NUCLEOTIDE SEQUENCE [LARGE SCALE GENOMIC DNA]</scope>
    <source>
        <strain evidence="1 2">DSM 2279</strain>
    </source>
</reference>
<dbReference type="Pfam" id="PF24336">
    <property type="entry name" value="DUF7504"/>
    <property type="match status" value="1"/>
</dbReference>
<gene>
    <name evidence="1" type="ORF">Metlim_1507</name>
</gene>
<dbReference type="OrthoDB" id="109251at2157"/>
<dbReference type="AlphaFoldDB" id="H1Z3L0"/>
<dbReference type="RefSeq" id="WP_004077364.1">
    <property type="nucleotide sequence ID" value="NZ_CM001436.1"/>
</dbReference>